<reference evidence="2" key="1">
    <citation type="submission" date="2019-12" db="EMBL/GenBank/DDBJ databases">
        <title>Genome sequencing and annotation of Brassica cretica.</title>
        <authorList>
            <person name="Studholme D.J."/>
            <person name="Sarris P.F."/>
        </authorList>
    </citation>
    <scope>NUCLEOTIDE SEQUENCE</scope>
    <source>
        <strain evidence="2">PFS-001/15</strain>
        <tissue evidence="2">Leaf</tissue>
    </source>
</reference>
<dbReference type="AlphaFoldDB" id="A0A8S9LG47"/>
<name>A0A8S9LG47_BRACR</name>
<evidence type="ECO:0000256" key="1">
    <source>
        <dbReference type="SAM" id="MobiDB-lite"/>
    </source>
</evidence>
<comment type="caution">
    <text evidence="2">The sequence shown here is derived from an EMBL/GenBank/DDBJ whole genome shotgun (WGS) entry which is preliminary data.</text>
</comment>
<organism evidence="2 3">
    <name type="scientific">Brassica cretica</name>
    <name type="common">Mustard</name>
    <dbReference type="NCBI Taxonomy" id="69181"/>
    <lineage>
        <taxon>Eukaryota</taxon>
        <taxon>Viridiplantae</taxon>
        <taxon>Streptophyta</taxon>
        <taxon>Embryophyta</taxon>
        <taxon>Tracheophyta</taxon>
        <taxon>Spermatophyta</taxon>
        <taxon>Magnoliopsida</taxon>
        <taxon>eudicotyledons</taxon>
        <taxon>Gunneridae</taxon>
        <taxon>Pentapetalae</taxon>
        <taxon>rosids</taxon>
        <taxon>malvids</taxon>
        <taxon>Brassicales</taxon>
        <taxon>Brassicaceae</taxon>
        <taxon>Brassiceae</taxon>
        <taxon>Brassica</taxon>
    </lineage>
</organism>
<gene>
    <name evidence="2" type="ORF">F2Q68_00044202</name>
</gene>
<dbReference type="EMBL" id="QGKW02000276">
    <property type="protein sequence ID" value="KAF2605955.1"/>
    <property type="molecule type" value="Genomic_DNA"/>
</dbReference>
<evidence type="ECO:0000313" key="2">
    <source>
        <dbReference type="EMBL" id="KAF2605955.1"/>
    </source>
</evidence>
<sequence>MEYIDTPYLIACHILRDDTIENICFLPDPEFLYADPRAPPPDADMDDVEDITPDEDAAYDFGPLDDDADDVTYWRWMVDSQRKNKSLMKRILKAITGDCFGSQEGRTSAQEQTPQQSHRPGKGTGWIFRSWSATTAEQEDSWSLRQRGVGLICSTILSHCGN</sequence>
<feature type="region of interest" description="Disordered" evidence="1">
    <location>
        <begin position="102"/>
        <end position="124"/>
    </location>
</feature>
<proteinExistence type="predicted"/>
<evidence type="ECO:0000313" key="3">
    <source>
        <dbReference type="Proteomes" id="UP000712281"/>
    </source>
</evidence>
<accession>A0A8S9LG47</accession>
<protein>
    <submittedName>
        <fullName evidence="2">Uncharacterized protein</fullName>
    </submittedName>
</protein>
<dbReference type="Proteomes" id="UP000712281">
    <property type="component" value="Unassembled WGS sequence"/>
</dbReference>
<feature type="compositionally biased region" description="Polar residues" evidence="1">
    <location>
        <begin position="104"/>
        <end position="118"/>
    </location>
</feature>